<evidence type="ECO:0000313" key="5">
    <source>
        <dbReference type="Proteomes" id="UP000263642"/>
    </source>
</evidence>
<dbReference type="GO" id="GO:0016616">
    <property type="term" value="F:oxidoreductase activity, acting on the CH-OH group of donors, NAD or NADP as acceptor"/>
    <property type="evidence" value="ECO:0007669"/>
    <property type="project" value="UniProtKB-ARBA"/>
</dbReference>
<dbReference type="PROSITE" id="PS00671">
    <property type="entry name" value="D_2_HYDROXYACID_DH_3"/>
    <property type="match status" value="1"/>
</dbReference>
<dbReference type="SUPFAM" id="SSF52283">
    <property type="entry name" value="Formate/glycerate dehydrogenase catalytic domain-like"/>
    <property type="match status" value="1"/>
</dbReference>
<comment type="caution">
    <text evidence="4">The sequence shown here is derived from an EMBL/GenBank/DDBJ whole genome shotgun (WGS) entry which is preliminary data.</text>
</comment>
<dbReference type="GO" id="GO:0051287">
    <property type="term" value="F:NAD binding"/>
    <property type="evidence" value="ECO:0007669"/>
    <property type="project" value="InterPro"/>
</dbReference>
<name>A0A3D3RAZ8_9PLAN</name>
<dbReference type="InterPro" id="IPR036291">
    <property type="entry name" value="NAD(P)-bd_dom_sf"/>
</dbReference>
<proteinExistence type="predicted"/>
<evidence type="ECO:0000259" key="3">
    <source>
        <dbReference type="Pfam" id="PF02826"/>
    </source>
</evidence>
<dbReference type="InterPro" id="IPR029753">
    <property type="entry name" value="D-isomer_DH_CS"/>
</dbReference>
<dbReference type="AlphaFoldDB" id="A0A3D3RAZ8"/>
<reference evidence="4 5" key="1">
    <citation type="journal article" date="2018" name="Nat. Biotechnol.">
        <title>A standardized bacterial taxonomy based on genome phylogeny substantially revises the tree of life.</title>
        <authorList>
            <person name="Parks D.H."/>
            <person name="Chuvochina M."/>
            <person name="Waite D.W."/>
            <person name="Rinke C."/>
            <person name="Skarshewski A."/>
            <person name="Chaumeil P.A."/>
            <person name="Hugenholtz P."/>
        </authorList>
    </citation>
    <scope>NUCLEOTIDE SEQUENCE [LARGE SCALE GENOMIC DNA]</scope>
    <source>
        <strain evidence="4">UBA9375</strain>
    </source>
</reference>
<dbReference type="InterPro" id="IPR006140">
    <property type="entry name" value="D-isomer_DH_NAD-bd"/>
</dbReference>
<dbReference type="PANTHER" id="PTHR43333:SF1">
    <property type="entry name" value="D-ISOMER SPECIFIC 2-HYDROXYACID DEHYDROGENASE NAD-BINDING DOMAIN-CONTAINING PROTEIN"/>
    <property type="match status" value="1"/>
</dbReference>
<accession>A0A3D3RAZ8</accession>
<organism evidence="4 5">
    <name type="scientific">Gimesia maris</name>
    <dbReference type="NCBI Taxonomy" id="122"/>
    <lineage>
        <taxon>Bacteria</taxon>
        <taxon>Pseudomonadati</taxon>
        <taxon>Planctomycetota</taxon>
        <taxon>Planctomycetia</taxon>
        <taxon>Planctomycetales</taxon>
        <taxon>Planctomycetaceae</taxon>
        <taxon>Gimesia</taxon>
    </lineage>
</organism>
<keyword evidence="2" id="KW-0520">NAD</keyword>
<dbReference type="CDD" id="cd05300">
    <property type="entry name" value="2-Hacid_dh_1"/>
    <property type="match status" value="1"/>
</dbReference>
<evidence type="ECO:0000256" key="1">
    <source>
        <dbReference type="ARBA" id="ARBA00023002"/>
    </source>
</evidence>
<evidence type="ECO:0000256" key="2">
    <source>
        <dbReference type="ARBA" id="ARBA00023027"/>
    </source>
</evidence>
<gene>
    <name evidence="4" type="ORF">DIT97_24465</name>
</gene>
<sequence length="334" mass="37120">MKKLLIYPAIDDTRLARIQEVSNQLAVCNARDLSQALFEIKDADAFFGKITPELLAAAENLQWVQSPTASLEHYVFPELVEHPCQLTNMRGLFYDVIADHVLGFVLCFARNLHRYIRQQYEAEWQPIGGVAGKPDFVTGPGQVSEVDRSHLHLSDCTLGVVGAGSIGAEVCHRAAAFGMTVYAVDPLTREVPGIVDDVWDIDRLPDLLAISDFVVIAAPHTPQTEKLFRAKQFRQMKSSAYLINIGRGAIVDLQDLTAALEQKDIAGAALDVFEIEPLPSNHPLWQMENVIITPHIAAASTRVPERHLDTLLENIRCFLNGQPFLTLADKSLWF</sequence>
<dbReference type="SUPFAM" id="SSF51735">
    <property type="entry name" value="NAD(P)-binding Rossmann-fold domains"/>
    <property type="match status" value="1"/>
</dbReference>
<dbReference type="EMBL" id="DQAY01000148">
    <property type="protein sequence ID" value="HCO26024.1"/>
    <property type="molecule type" value="Genomic_DNA"/>
</dbReference>
<keyword evidence="1" id="KW-0560">Oxidoreductase</keyword>
<dbReference type="Gene3D" id="3.40.50.720">
    <property type="entry name" value="NAD(P)-binding Rossmann-like Domain"/>
    <property type="match status" value="2"/>
</dbReference>
<dbReference type="Pfam" id="PF02826">
    <property type="entry name" value="2-Hacid_dh_C"/>
    <property type="match status" value="1"/>
</dbReference>
<protein>
    <submittedName>
        <fullName evidence="4">D-2-hydroxyacid dehydrogenase</fullName>
    </submittedName>
</protein>
<dbReference type="PANTHER" id="PTHR43333">
    <property type="entry name" value="2-HACID_DH_C DOMAIN-CONTAINING PROTEIN"/>
    <property type="match status" value="1"/>
</dbReference>
<evidence type="ECO:0000313" key="4">
    <source>
        <dbReference type="EMBL" id="HCO26024.1"/>
    </source>
</evidence>
<dbReference type="Proteomes" id="UP000263642">
    <property type="component" value="Unassembled WGS sequence"/>
</dbReference>
<feature type="domain" description="D-isomer specific 2-hydroxyacid dehydrogenase NAD-binding" evidence="3">
    <location>
        <begin position="103"/>
        <end position="297"/>
    </location>
</feature>